<dbReference type="InterPro" id="IPR012318">
    <property type="entry name" value="HTH_CRP"/>
</dbReference>
<dbReference type="GO" id="GO:0003700">
    <property type="term" value="F:DNA-binding transcription factor activity"/>
    <property type="evidence" value="ECO:0007669"/>
    <property type="project" value="InterPro"/>
</dbReference>
<keyword evidence="1" id="KW-0805">Transcription regulation</keyword>
<dbReference type="SUPFAM" id="SSF51206">
    <property type="entry name" value="cAMP-binding domain-like"/>
    <property type="match status" value="1"/>
</dbReference>
<dbReference type="CDD" id="cd00038">
    <property type="entry name" value="CAP_ED"/>
    <property type="match status" value="1"/>
</dbReference>
<evidence type="ECO:0000259" key="5">
    <source>
        <dbReference type="PROSITE" id="PS51063"/>
    </source>
</evidence>
<dbReference type="PANTHER" id="PTHR24567:SF75">
    <property type="entry name" value="FUMARATE AND NITRATE REDUCTION REGULATORY PROTEIN"/>
    <property type="match status" value="1"/>
</dbReference>
<dbReference type="FunFam" id="1.10.10.10:FF:000028">
    <property type="entry name" value="Fumarate/nitrate reduction transcriptional regulator Fnr"/>
    <property type="match status" value="1"/>
</dbReference>
<dbReference type="SMART" id="SM00419">
    <property type="entry name" value="HTH_CRP"/>
    <property type="match status" value="1"/>
</dbReference>
<dbReference type="PROSITE" id="PS00042">
    <property type="entry name" value="HTH_CRP_1"/>
    <property type="match status" value="1"/>
</dbReference>
<dbReference type="InterPro" id="IPR018490">
    <property type="entry name" value="cNMP-bd_dom_sf"/>
</dbReference>
<dbReference type="InterPro" id="IPR036388">
    <property type="entry name" value="WH-like_DNA-bd_sf"/>
</dbReference>
<dbReference type="Pfam" id="PF13545">
    <property type="entry name" value="HTH_Crp_2"/>
    <property type="match status" value="1"/>
</dbReference>
<dbReference type="Gene3D" id="1.10.10.10">
    <property type="entry name" value="Winged helix-like DNA-binding domain superfamily/Winged helix DNA-binding domain"/>
    <property type="match status" value="1"/>
</dbReference>
<gene>
    <name evidence="6" type="primary">fnr</name>
    <name evidence="6" type="ORF">FRZ44_27430</name>
</gene>
<feature type="domain" description="Cyclic nucleotide-binding" evidence="4">
    <location>
        <begin position="30"/>
        <end position="99"/>
    </location>
</feature>
<keyword evidence="2" id="KW-0238">DNA-binding</keyword>
<dbReference type="InterPro" id="IPR014710">
    <property type="entry name" value="RmlC-like_jellyroll"/>
</dbReference>
<dbReference type="PROSITE" id="PS51063">
    <property type="entry name" value="HTH_CRP_2"/>
    <property type="match status" value="1"/>
</dbReference>
<dbReference type="InterPro" id="IPR000595">
    <property type="entry name" value="cNMP-bd_dom"/>
</dbReference>
<reference evidence="6 7" key="1">
    <citation type="submission" date="2019-08" db="EMBL/GenBank/DDBJ databases">
        <title>Hyperibacter terrae gen. nov., sp. nov. and Hyperibacter viscosus sp. nov., two new members in the family Rhodospirillaceae isolated from the rhizosphere of Hypericum perforatum.</title>
        <authorList>
            <person name="Noviana Z."/>
        </authorList>
    </citation>
    <scope>NUCLEOTIDE SEQUENCE [LARGE SCALE GENOMIC DNA]</scope>
    <source>
        <strain evidence="6 7">R5913</strain>
    </source>
</reference>
<keyword evidence="3" id="KW-0804">Transcription</keyword>
<dbReference type="GO" id="GO:0003677">
    <property type="term" value="F:DNA binding"/>
    <property type="evidence" value="ECO:0007669"/>
    <property type="project" value="UniProtKB-KW"/>
</dbReference>
<dbReference type="KEGG" id="htq:FRZ44_27430"/>
<dbReference type="CDD" id="cd00092">
    <property type="entry name" value="HTH_CRP"/>
    <property type="match status" value="1"/>
</dbReference>
<evidence type="ECO:0000256" key="2">
    <source>
        <dbReference type="ARBA" id="ARBA00023125"/>
    </source>
</evidence>
<name>A0A5J6MJ69_9PROT</name>
<keyword evidence="7" id="KW-1185">Reference proteome</keyword>
<evidence type="ECO:0000256" key="3">
    <source>
        <dbReference type="ARBA" id="ARBA00023163"/>
    </source>
</evidence>
<dbReference type="GO" id="GO:0005829">
    <property type="term" value="C:cytosol"/>
    <property type="evidence" value="ECO:0007669"/>
    <property type="project" value="TreeGrafter"/>
</dbReference>
<dbReference type="Pfam" id="PF00027">
    <property type="entry name" value="cNMP_binding"/>
    <property type="match status" value="1"/>
</dbReference>
<dbReference type="PRINTS" id="PR00034">
    <property type="entry name" value="HTHCRP"/>
</dbReference>
<dbReference type="EMBL" id="CP042906">
    <property type="protein sequence ID" value="QEX17443.1"/>
    <property type="molecule type" value="Genomic_DNA"/>
</dbReference>
<proteinExistence type="predicted"/>
<dbReference type="InterPro" id="IPR036390">
    <property type="entry name" value="WH_DNA-bd_sf"/>
</dbReference>
<feature type="domain" description="HTH crp-type" evidence="5">
    <location>
        <begin position="161"/>
        <end position="235"/>
    </location>
</feature>
<dbReference type="InterPro" id="IPR050397">
    <property type="entry name" value="Env_Response_Regulators"/>
</dbReference>
<evidence type="ECO:0000313" key="6">
    <source>
        <dbReference type="EMBL" id="QEX17443.1"/>
    </source>
</evidence>
<evidence type="ECO:0000256" key="1">
    <source>
        <dbReference type="ARBA" id="ARBA00023015"/>
    </source>
</evidence>
<dbReference type="Proteomes" id="UP000326202">
    <property type="component" value="Chromosome"/>
</dbReference>
<protein>
    <submittedName>
        <fullName evidence="6">Crp/Fnr family transcriptional regulator</fullName>
    </submittedName>
</protein>
<organism evidence="6 7">
    <name type="scientific">Hypericibacter terrae</name>
    <dbReference type="NCBI Taxonomy" id="2602015"/>
    <lineage>
        <taxon>Bacteria</taxon>
        <taxon>Pseudomonadati</taxon>
        <taxon>Pseudomonadota</taxon>
        <taxon>Alphaproteobacteria</taxon>
        <taxon>Rhodospirillales</taxon>
        <taxon>Dongiaceae</taxon>
        <taxon>Hypericibacter</taxon>
    </lineage>
</organism>
<dbReference type="Gene3D" id="2.60.120.10">
    <property type="entry name" value="Jelly Rolls"/>
    <property type="match status" value="1"/>
</dbReference>
<accession>A0A5J6MJ69</accession>
<dbReference type="PANTHER" id="PTHR24567">
    <property type="entry name" value="CRP FAMILY TRANSCRIPTIONAL REGULATORY PROTEIN"/>
    <property type="match status" value="1"/>
</dbReference>
<dbReference type="RefSeq" id="WP_191908081.1">
    <property type="nucleotide sequence ID" value="NZ_CP042906.1"/>
</dbReference>
<evidence type="ECO:0000313" key="7">
    <source>
        <dbReference type="Proteomes" id="UP000326202"/>
    </source>
</evidence>
<dbReference type="PROSITE" id="PS50042">
    <property type="entry name" value="CNMP_BINDING_3"/>
    <property type="match status" value="1"/>
</dbReference>
<dbReference type="SUPFAM" id="SSF46785">
    <property type="entry name" value="Winged helix' DNA-binding domain"/>
    <property type="match status" value="1"/>
</dbReference>
<evidence type="ECO:0000259" key="4">
    <source>
        <dbReference type="PROSITE" id="PS50042"/>
    </source>
</evidence>
<dbReference type="InterPro" id="IPR018335">
    <property type="entry name" value="Tscrpt_reg_HTH_Crp-type_CS"/>
</dbReference>
<sequence length="249" mass="27200">MGLTSSQAERRQLSAAAGTCADCEIRRIGICGSLEPEELERMRRLVREVHYDAGQSIFSEGEPAENLFNVVSGAVRLIKFLPDGRRQITGFLFPGDFLGIALNATYAYSAEAIVGSKLCRMARRDMEAQMISIPNFEHRLLGEAAHELVAAQDQMLLLGRKTSVERLASFLLSLSQRARRHGLPDNPVALTMSRTDIADFLGLTTETVSRTFTKLRNAKVIALEGNDTVRLVDMAALSGLLAGDDSADS</sequence>
<dbReference type="AlphaFoldDB" id="A0A5J6MJ69"/>
<dbReference type="SMART" id="SM00100">
    <property type="entry name" value="cNMP"/>
    <property type="match status" value="1"/>
</dbReference>